<evidence type="ECO:0000256" key="3">
    <source>
        <dbReference type="ARBA" id="ARBA00022801"/>
    </source>
</evidence>
<dbReference type="GO" id="GO:0005525">
    <property type="term" value="F:GTP binding"/>
    <property type="evidence" value="ECO:0007669"/>
    <property type="project" value="InterPro"/>
</dbReference>
<accession>A0A9D4PF93</accession>
<dbReference type="PROSITE" id="PS51421">
    <property type="entry name" value="RAS"/>
    <property type="match status" value="1"/>
</dbReference>
<evidence type="ECO:0000256" key="5">
    <source>
        <dbReference type="SAM" id="MobiDB-lite"/>
    </source>
</evidence>
<evidence type="ECO:0000256" key="1">
    <source>
        <dbReference type="ARBA" id="ARBA00008344"/>
    </source>
</evidence>
<dbReference type="SUPFAM" id="SSF52540">
    <property type="entry name" value="P-loop containing nucleoside triphosphate hydrolases"/>
    <property type="match status" value="1"/>
</dbReference>
<evidence type="ECO:0000313" key="7">
    <source>
        <dbReference type="Proteomes" id="UP000821837"/>
    </source>
</evidence>
<evidence type="ECO:0000313" key="6">
    <source>
        <dbReference type="EMBL" id="KAH7938776.1"/>
    </source>
</evidence>
<feature type="compositionally biased region" description="Basic residues" evidence="5">
    <location>
        <begin position="184"/>
        <end position="193"/>
    </location>
</feature>
<dbReference type="VEuPathDB" id="VectorBase:RSAN_042589"/>
<dbReference type="GO" id="GO:0003925">
    <property type="term" value="F:G protein activity"/>
    <property type="evidence" value="ECO:0007669"/>
    <property type="project" value="UniProtKB-EC"/>
</dbReference>
<evidence type="ECO:0000256" key="2">
    <source>
        <dbReference type="ARBA" id="ARBA00011984"/>
    </source>
</evidence>
<reference evidence="6" key="2">
    <citation type="submission" date="2021-09" db="EMBL/GenBank/DDBJ databases">
        <authorList>
            <person name="Jia N."/>
            <person name="Wang J."/>
            <person name="Shi W."/>
            <person name="Du L."/>
            <person name="Sun Y."/>
            <person name="Zhan W."/>
            <person name="Jiang J."/>
            <person name="Wang Q."/>
            <person name="Zhang B."/>
            <person name="Ji P."/>
            <person name="Sakyi L.B."/>
            <person name="Cui X."/>
            <person name="Yuan T."/>
            <person name="Jiang B."/>
            <person name="Yang W."/>
            <person name="Lam T.T.-Y."/>
            <person name="Chang Q."/>
            <person name="Ding S."/>
            <person name="Wang X."/>
            <person name="Zhu J."/>
            <person name="Ruan X."/>
            <person name="Zhao L."/>
            <person name="Wei J."/>
            <person name="Que T."/>
            <person name="Du C."/>
            <person name="Cheng J."/>
            <person name="Dai P."/>
            <person name="Han X."/>
            <person name="Huang E."/>
            <person name="Gao Y."/>
            <person name="Liu J."/>
            <person name="Shao H."/>
            <person name="Ye R."/>
            <person name="Li L."/>
            <person name="Wei W."/>
            <person name="Wang X."/>
            <person name="Wang C."/>
            <person name="Huo Q."/>
            <person name="Li W."/>
            <person name="Guo W."/>
            <person name="Chen H."/>
            <person name="Chen S."/>
            <person name="Zhou L."/>
            <person name="Zhou L."/>
            <person name="Ni X."/>
            <person name="Tian J."/>
            <person name="Zhou Y."/>
            <person name="Sheng Y."/>
            <person name="Liu T."/>
            <person name="Pan Y."/>
            <person name="Xia L."/>
            <person name="Li J."/>
            <person name="Zhao F."/>
            <person name="Cao W."/>
        </authorList>
    </citation>
    <scope>NUCLEOTIDE SEQUENCE</scope>
    <source>
        <strain evidence="6">Rsan-2018</strain>
        <tissue evidence="6">Larvae</tissue>
    </source>
</reference>
<reference evidence="6" key="1">
    <citation type="journal article" date="2020" name="Cell">
        <title>Large-Scale Comparative Analyses of Tick Genomes Elucidate Their Genetic Diversity and Vector Capacities.</title>
        <authorList>
            <consortium name="Tick Genome and Microbiome Consortium (TIGMIC)"/>
            <person name="Jia N."/>
            <person name="Wang J."/>
            <person name="Shi W."/>
            <person name="Du L."/>
            <person name="Sun Y."/>
            <person name="Zhan W."/>
            <person name="Jiang J.F."/>
            <person name="Wang Q."/>
            <person name="Zhang B."/>
            <person name="Ji P."/>
            <person name="Bell-Sakyi L."/>
            <person name="Cui X.M."/>
            <person name="Yuan T.T."/>
            <person name="Jiang B.G."/>
            <person name="Yang W.F."/>
            <person name="Lam T.T."/>
            <person name="Chang Q.C."/>
            <person name="Ding S.J."/>
            <person name="Wang X.J."/>
            <person name="Zhu J.G."/>
            <person name="Ruan X.D."/>
            <person name="Zhao L."/>
            <person name="Wei J.T."/>
            <person name="Ye R.Z."/>
            <person name="Que T.C."/>
            <person name="Du C.H."/>
            <person name="Zhou Y.H."/>
            <person name="Cheng J.X."/>
            <person name="Dai P.F."/>
            <person name="Guo W.B."/>
            <person name="Han X.H."/>
            <person name="Huang E.J."/>
            <person name="Li L.F."/>
            <person name="Wei W."/>
            <person name="Gao Y.C."/>
            <person name="Liu J.Z."/>
            <person name="Shao H.Z."/>
            <person name="Wang X."/>
            <person name="Wang C.C."/>
            <person name="Yang T.C."/>
            <person name="Huo Q.B."/>
            <person name="Li W."/>
            <person name="Chen H.Y."/>
            <person name="Chen S.E."/>
            <person name="Zhou L.G."/>
            <person name="Ni X.B."/>
            <person name="Tian J.H."/>
            <person name="Sheng Y."/>
            <person name="Liu T."/>
            <person name="Pan Y.S."/>
            <person name="Xia L.Y."/>
            <person name="Li J."/>
            <person name="Zhao F."/>
            <person name="Cao W.C."/>
        </authorList>
    </citation>
    <scope>NUCLEOTIDE SEQUENCE</scope>
    <source>
        <strain evidence="6">Rsan-2018</strain>
    </source>
</reference>
<dbReference type="EC" id="3.6.5.2" evidence="2"/>
<dbReference type="AlphaFoldDB" id="A0A9D4PF93"/>
<organism evidence="6 7">
    <name type="scientific">Rhipicephalus sanguineus</name>
    <name type="common">Brown dog tick</name>
    <name type="synonym">Ixodes sanguineus</name>
    <dbReference type="NCBI Taxonomy" id="34632"/>
    <lineage>
        <taxon>Eukaryota</taxon>
        <taxon>Metazoa</taxon>
        <taxon>Ecdysozoa</taxon>
        <taxon>Arthropoda</taxon>
        <taxon>Chelicerata</taxon>
        <taxon>Arachnida</taxon>
        <taxon>Acari</taxon>
        <taxon>Parasitiformes</taxon>
        <taxon>Ixodida</taxon>
        <taxon>Ixodoidea</taxon>
        <taxon>Ixodidae</taxon>
        <taxon>Rhipicephalinae</taxon>
        <taxon>Rhipicephalus</taxon>
        <taxon>Rhipicephalus</taxon>
    </lineage>
</organism>
<comment type="similarity">
    <text evidence="1">Belongs to the small GTPase superfamily. Ras family.</text>
</comment>
<dbReference type="InterPro" id="IPR051065">
    <property type="entry name" value="Ras-related_GTPase"/>
</dbReference>
<name>A0A9D4PF93_RHISA</name>
<dbReference type="Gene3D" id="3.40.50.300">
    <property type="entry name" value="P-loop containing nucleotide triphosphate hydrolases"/>
    <property type="match status" value="1"/>
</dbReference>
<protein>
    <recommendedName>
        <fullName evidence="2">small monomeric GTPase</fullName>
        <ecNumber evidence="2">3.6.5.2</ecNumber>
    </recommendedName>
</protein>
<dbReference type="SMART" id="SM00173">
    <property type="entry name" value="RAS"/>
    <property type="match status" value="1"/>
</dbReference>
<dbReference type="InterPro" id="IPR001806">
    <property type="entry name" value="Small_GTPase"/>
</dbReference>
<keyword evidence="7" id="KW-1185">Reference proteome</keyword>
<gene>
    <name evidence="6" type="ORF">HPB52_000311</name>
</gene>
<evidence type="ECO:0000256" key="4">
    <source>
        <dbReference type="ARBA" id="ARBA00048098"/>
    </source>
</evidence>
<dbReference type="Proteomes" id="UP000821837">
    <property type="component" value="Chromosome 8"/>
</dbReference>
<dbReference type="Pfam" id="PF00071">
    <property type="entry name" value="Ras"/>
    <property type="match status" value="1"/>
</dbReference>
<dbReference type="InterPro" id="IPR027417">
    <property type="entry name" value="P-loop_NTPase"/>
</dbReference>
<dbReference type="EMBL" id="JABSTV010001254">
    <property type="protein sequence ID" value="KAH7938776.1"/>
    <property type="molecule type" value="Genomic_DNA"/>
</dbReference>
<comment type="caution">
    <text evidence="6">The sequence shown here is derived from an EMBL/GenBank/DDBJ whole genome shotgun (WGS) entry which is preliminary data.</text>
</comment>
<sequence length="193" mass="21661">MSAEMGRGQYMYTDAIYDRLSARARYRVPGALIVRLLTRRFIHEYDPSLGESNDGGVFSRLEPSEVDWGDGFLLVVSLTSPESVRAAELMHAWLQDSAPGKPLALAATKRDLVQARAVSSHELAELAERWHCALYETAATGDYEDVARPFLELARRARTLKSRRQLFPNMEPVSPPPGVDGSKRPYRARQLTK</sequence>
<dbReference type="PANTHER" id="PTHR45704">
    <property type="entry name" value="RAS-LIKE FAMILY MEMBER 11"/>
    <property type="match status" value="1"/>
</dbReference>
<proteinExistence type="inferred from homology"/>
<keyword evidence="3" id="KW-0378">Hydrolase</keyword>
<feature type="region of interest" description="Disordered" evidence="5">
    <location>
        <begin position="165"/>
        <end position="193"/>
    </location>
</feature>
<comment type="catalytic activity">
    <reaction evidence="4">
        <text>GTP + H2O = GDP + phosphate + H(+)</text>
        <dbReference type="Rhea" id="RHEA:19669"/>
        <dbReference type="ChEBI" id="CHEBI:15377"/>
        <dbReference type="ChEBI" id="CHEBI:15378"/>
        <dbReference type="ChEBI" id="CHEBI:37565"/>
        <dbReference type="ChEBI" id="CHEBI:43474"/>
        <dbReference type="ChEBI" id="CHEBI:58189"/>
        <dbReference type="EC" id="3.6.5.2"/>
    </reaction>
</comment>